<evidence type="ECO:0000313" key="2">
    <source>
        <dbReference type="EMBL" id="TNV82837.1"/>
    </source>
</evidence>
<protein>
    <submittedName>
        <fullName evidence="2">Uncharacterized protein</fullName>
    </submittedName>
</protein>
<feature type="compositionally biased region" description="Polar residues" evidence="1">
    <location>
        <begin position="171"/>
        <end position="192"/>
    </location>
</feature>
<organism evidence="2 3">
    <name type="scientific">Halteria grandinella</name>
    <dbReference type="NCBI Taxonomy" id="5974"/>
    <lineage>
        <taxon>Eukaryota</taxon>
        <taxon>Sar</taxon>
        <taxon>Alveolata</taxon>
        <taxon>Ciliophora</taxon>
        <taxon>Intramacronucleata</taxon>
        <taxon>Spirotrichea</taxon>
        <taxon>Stichotrichia</taxon>
        <taxon>Sporadotrichida</taxon>
        <taxon>Halteriidae</taxon>
        <taxon>Halteria</taxon>
    </lineage>
</organism>
<feature type="region of interest" description="Disordered" evidence="1">
    <location>
        <begin position="443"/>
        <end position="465"/>
    </location>
</feature>
<accession>A0A8J8NVK4</accession>
<feature type="region of interest" description="Disordered" evidence="1">
    <location>
        <begin position="171"/>
        <end position="207"/>
    </location>
</feature>
<gene>
    <name evidence="2" type="ORF">FGO68_gene12329</name>
</gene>
<reference evidence="2" key="1">
    <citation type="submission" date="2019-06" db="EMBL/GenBank/DDBJ databases">
        <authorList>
            <person name="Zheng W."/>
        </authorList>
    </citation>
    <scope>NUCLEOTIDE SEQUENCE</scope>
    <source>
        <strain evidence="2">QDHG01</strain>
    </source>
</reference>
<proteinExistence type="predicted"/>
<dbReference type="EMBL" id="RRYP01004467">
    <property type="protein sequence ID" value="TNV82837.1"/>
    <property type="molecule type" value="Genomic_DNA"/>
</dbReference>
<evidence type="ECO:0000313" key="3">
    <source>
        <dbReference type="Proteomes" id="UP000785679"/>
    </source>
</evidence>
<feature type="region of interest" description="Disordered" evidence="1">
    <location>
        <begin position="134"/>
        <end position="155"/>
    </location>
</feature>
<evidence type="ECO:0000256" key="1">
    <source>
        <dbReference type="SAM" id="MobiDB-lite"/>
    </source>
</evidence>
<dbReference type="AlphaFoldDB" id="A0A8J8NVK4"/>
<sequence>MKYNDIKRSPLNTSLHKDFTPASTTTHEYGLLKSQQQPFTHSLTTYYKSPDDQTRRLTFTNQDSSRHHHFSNPRNLNYLQTNGRVENPLFARSLMLRESLSSLNNSQYSAVGLNQKQSELMMNTTLSKVCQRLQQESKRGGAKQSRNHIEPSFSEGARVIKGLQQKASRVSLSTQSVLNGQNQHEQSNSISESMKRKTSPTGSRLKPMILPQNTFAQKNVLQTKYKREAISGNLSKSKFTKAQMLAPQNHYRSAKNLFSMENSFSTKLQTKNLLKKLIPQQVALTTTFVSETNISRQSSQNLLKKSISCDQFARTFTQGVIRQQQTPSKAKLFNDQQRHEFNLFQETFSKQSGNTGKVARTLLQLDQSIDCKSKGVQLWTPVVDGQKIKPLISPPSLVNSQCNHLNSMKDFFSTMKPSAEANRISMLHSPRVIPCNQLMTIHRKQSPVTEKRAPSSSEKSQKSMFAKRKLEYQKDFIKANKMAIIQIQKAVAATQIAGQRKVIAQKIQNKVLDQEESTYNSPCEKRCTSYDKKLQAFKVHQILSNNILQSPQIVPWKDQTLEASTKQRTQKKLEDRVETPLAVLNEDLTRRETLAASSSDQVNRISSDELHWSSMPLTLKLPQMLKPKTFESSDLDEASAKDEYSVFDCEDTENDYASSIYSSFKEAKLSSRREAVCLSKAESPLKVINYSALMRKSPDMVIALQSIPSGIAHGCALSPHNKSTFYQMSARKCEVIEEEPLRISAVNPIKREVLLREACDESSCSMVKYEGSIDLQDEKLCIKSHL</sequence>
<dbReference type="Proteomes" id="UP000785679">
    <property type="component" value="Unassembled WGS sequence"/>
</dbReference>
<name>A0A8J8NVK4_HALGN</name>
<keyword evidence="3" id="KW-1185">Reference proteome</keyword>
<comment type="caution">
    <text evidence="2">The sequence shown here is derived from an EMBL/GenBank/DDBJ whole genome shotgun (WGS) entry which is preliminary data.</text>
</comment>